<name>A0A2T0SUA2_9BACT</name>
<evidence type="ECO:0000313" key="1">
    <source>
        <dbReference type="EMBL" id="PRY36996.1"/>
    </source>
</evidence>
<keyword evidence="2" id="KW-1185">Reference proteome</keyword>
<comment type="caution">
    <text evidence="1">The sequence shown here is derived from an EMBL/GenBank/DDBJ whole genome shotgun (WGS) entry which is preliminary data.</text>
</comment>
<accession>A0A2T0SUA2</accession>
<dbReference type="AlphaFoldDB" id="A0A2T0SUA2"/>
<dbReference type="Proteomes" id="UP000238375">
    <property type="component" value="Unassembled WGS sequence"/>
</dbReference>
<gene>
    <name evidence="1" type="ORF">CLV58_11133</name>
</gene>
<protein>
    <submittedName>
        <fullName evidence="1">Uncharacterized protein</fullName>
    </submittedName>
</protein>
<organism evidence="1 2">
    <name type="scientific">Spirosoma oryzae</name>
    <dbReference type="NCBI Taxonomy" id="1469603"/>
    <lineage>
        <taxon>Bacteria</taxon>
        <taxon>Pseudomonadati</taxon>
        <taxon>Bacteroidota</taxon>
        <taxon>Cytophagia</taxon>
        <taxon>Cytophagales</taxon>
        <taxon>Cytophagaceae</taxon>
        <taxon>Spirosoma</taxon>
    </lineage>
</organism>
<evidence type="ECO:0000313" key="2">
    <source>
        <dbReference type="Proteomes" id="UP000238375"/>
    </source>
</evidence>
<proteinExistence type="predicted"/>
<dbReference type="EMBL" id="PVTE01000011">
    <property type="protein sequence ID" value="PRY36996.1"/>
    <property type="molecule type" value="Genomic_DNA"/>
</dbReference>
<reference evidence="1 2" key="1">
    <citation type="submission" date="2018-03" db="EMBL/GenBank/DDBJ databases">
        <title>Genomic Encyclopedia of Archaeal and Bacterial Type Strains, Phase II (KMG-II): from individual species to whole genera.</title>
        <authorList>
            <person name="Goeker M."/>
        </authorList>
    </citation>
    <scope>NUCLEOTIDE SEQUENCE [LARGE SCALE GENOMIC DNA]</scope>
    <source>
        <strain evidence="1 2">DSM 28354</strain>
    </source>
</reference>
<sequence>MTQRKKLRREAKDQLKATIVYLRQVLNLTSVIEAYVCLLAESGTRPINRASLLEEEEEFDAMGVSLFHLNHKHFQ</sequence>